<protein>
    <submittedName>
        <fullName evidence="1">Uncharacterized protein</fullName>
    </submittedName>
</protein>
<reference evidence="1 2" key="1">
    <citation type="submission" date="2017-02" db="EMBL/GenBank/DDBJ databases">
        <authorList>
            <person name="Peterson S.W."/>
        </authorList>
    </citation>
    <scope>NUCLEOTIDE SEQUENCE [LARGE SCALE GENOMIC DNA]</scope>
    <source>
        <strain evidence="1 2">DSM 15102</strain>
    </source>
</reference>
<name>A0A1T4K0J3_9FIRM</name>
<dbReference type="AlphaFoldDB" id="A0A1T4K0J3"/>
<proteinExistence type="predicted"/>
<dbReference type="Proteomes" id="UP000196365">
    <property type="component" value="Unassembled WGS sequence"/>
</dbReference>
<dbReference type="EMBL" id="FUWV01000001">
    <property type="protein sequence ID" value="SJZ35795.1"/>
    <property type="molecule type" value="Genomic_DNA"/>
</dbReference>
<accession>A0A1T4K0J3</accession>
<gene>
    <name evidence="1" type="ORF">SAMN02745973_00254</name>
</gene>
<organism evidence="1 2">
    <name type="scientific">Garciella nitratireducens DSM 15102</name>
    <dbReference type="NCBI Taxonomy" id="1121911"/>
    <lineage>
        <taxon>Bacteria</taxon>
        <taxon>Bacillati</taxon>
        <taxon>Bacillota</taxon>
        <taxon>Clostridia</taxon>
        <taxon>Eubacteriales</taxon>
        <taxon>Eubacteriaceae</taxon>
        <taxon>Garciella</taxon>
    </lineage>
</organism>
<dbReference type="RefSeq" id="WP_087677696.1">
    <property type="nucleotide sequence ID" value="NZ_FUWV01000001.1"/>
</dbReference>
<evidence type="ECO:0000313" key="1">
    <source>
        <dbReference type="EMBL" id="SJZ35795.1"/>
    </source>
</evidence>
<sequence>MKKIYFLENRKNFYKKIKIPSFVLKRILINKNYSVYLGEDDTIFILYNKRNAKYLKNILENLFIDILEETEVEFIYYDK</sequence>
<evidence type="ECO:0000313" key="2">
    <source>
        <dbReference type="Proteomes" id="UP000196365"/>
    </source>
</evidence>
<keyword evidence="2" id="KW-1185">Reference proteome</keyword>